<proteinExistence type="predicted"/>
<feature type="compositionally biased region" description="Polar residues" evidence="2">
    <location>
        <begin position="154"/>
        <end position="170"/>
    </location>
</feature>
<feature type="coiled-coil region" evidence="1">
    <location>
        <begin position="257"/>
        <end position="291"/>
    </location>
</feature>
<evidence type="ECO:0000256" key="2">
    <source>
        <dbReference type="SAM" id="MobiDB-lite"/>
    </source>
</evidence>
<reference evidence="3" key="1">
    <citation type="journal article" date="2014" name="Nat. Commun.">
        <title>The emerging biofuel crop Camelina sativa retains a highly undifferentiated hexaploid genome structure.</title>
        <authorList>
            <person name="Kagale S."/>
            <person name="Koh C."/>
            <person name="Nixon J."/>
            <person name="Bollina V."/>
            <person name="Clarke W.E."/>
            <person name="Tuteja R."/>
            <person name="Spillane C."/>
            <person name="Robinson S.J."/>
            <person name="Links M.G."/>
            <person name="Clarke C."/>
            <person name="Higgins E.E."/>
            <person name="Huebert T."/>
            <person name="Sharpe A.G."/>
            <person name="Parkin I.A."/>
        </authorList>
    </citation>
    <scope>NUCLEOTIDE SEQUENCE [LARGE SCALE GENOMIC DNA]</scope>
    <source>
        <strain evidence="3">cv. DH55</strain>
    </source>
</reference>
<keyword evidence="3" id="KW-1185">Reference proteome</keyword>
<accession>A0ABM0YIT5</accession>
<protein>
    <submittedName>
        <fullName evidence="4">Uncharacterized protein LOC104778833</fullName>
    </submittedName>
</protein>
<keyword evidence="1" id="KW-0175">Coiled coil</keyword>
<sequence length="305" mass="33685">MSSFFSSRDNAAVEDLLSQAKDAYVLEQVAKINCAGFSDDSVLPSNLETRLRRLKSLPVSSSSSKLLSTSKSMESYLGKKNRAGNVSSVSAFSKSSCPLDSSVQETRIFSGTKRTPSVSSRSELGESSGSRRTGSSSSSRFPRGNVSSVGSSSLRYSRQGNVLTPTTQTLKLVPKEKSRFSSHSFNSSTELASPSSDQDQKEGTNRKSKLKLNTKFLYSWFDKLSPTQAMGCLRHTPNKSSPNSKIKTSESSNKEVYSELEEELRKERESCKDTERVIRKAKKALKRVRRLSSESKFDQLLGMLF</sequence>
<evidence type="ECO:0000313" key="4">
    <source>
        <dbReference type="RefSeq" id="XP_010501562.1"/>
    </source>
</evidence>
<feature type="compositionally biased region" description="Low complexity" evidence="2">
    <location>
        <begin position="117"/>
        <end position="153"/>
    </location>
</feature>
<feature type="compositionally biased region" description="Polar residues" evidence="2">
    <location>
        <begin position="107"/>
        <end position="116"/>
    </location>
</feature>
<evidence type="ECO:0000313" key="3">
    <source>
        <dbReference type="Proteomes" id="UP000694864"/>
    </source>
</evidence>
<name>A0ABM0YIT5_CAMSA</name>
<dbReference type="RefSeq" id="XP_010501562.1">
    <property type="nucleotide sequence ID" value="XM_010503260.1"/>
</dbReference>
<gene>
    <name evidence="4" type="primary">LOC104778833</name>
</gene>
<dbReference type="Proteomes" id="UP000694864">
    <property type="component" value="Chromosome 3"/>
</dbReference>
<feature type="compositionally biased region" description="Polar residues" evidence="2">
    <location>
        <begin position="238"/>
        <end position="251"/>
    </location>
</feature>
<dbReference type="PANTHER" id="PTHR35692:SF6">
    <property type="entry name" value="BNAA09G29980D PROTEIN"/>
    <property type="match status" value="1"/>
</dbReference>
<feature type="region of interest" description="Disordered" evidence="2">
    <location>
        <begin position="107"/>
        <end position="208"/>
    </location>
</feature>
<organism evidence="3 4">
    <name type="scientific">Camelina sativa</name>
    <name type="common">False flax</name>
    <name type="synonym">Myagrum sativum</name>
    <dbReference type="NCBI Taxonomy" id="90675"/>
    <lineage>
        <taxon>Eukaryota</taxon>
        <taxon>Viridiplantae</taxon>
        <taxon>Streptophyta</taxon>
        <taxon>Embryophyta</taxon>
        <taxon>Tracheophyta</taxon>
        <taxon>Spermatophyta</taxon>
        <taxon>Magnoliopsida</taxon>
        <taxon>eudicotyledons</taxon>
        <taxon>Gunneridae</taxon>
        <taxon>Pentapetalae</taxon>
        <taxon>rosids</taxon>
        <taxon>malvids</taxon>
        <taxon>Brassicales</taxon>
        <taxon>Brassicaceae</taxon>
        <taxon>Camelineae</taxon>
        <taxon>Camelina</taxon>
    </lineage>
</organism>
<reference evidence="4" key="2">
    <citation type="submission" date="2025-08" db="UniProtKB">
        <authorList>
            <consortium name="RefSeq"/>
        </authorList>
    </citation>
    <scope>IDENTIFICATION</scope>
    <source>
        <tissue evidence="4">Leaf</tissue>
    </source>
</reference>
<evidence type="ECO:0000256" key="1">
    <source>
        <dbReference type="SAM" id="Coils"/>
    </source>
</evidence>
<dbReference type="PANTHER" id="PTHR35692">
    <property type="entry name" value="F26F24.11"/>
    <property type="match status" value="1"/>
</dbReference>
<dbReference type="GeneID" id="104778833"/>
<feature type="region of interest" description="Disordered" evidence="2">
    <location>
        <begin position="234"/>
        <end position="255"/>
    </location>
</feature>